<dbReference type="OrthoDB" id="1919336at2759"/>
<dbReference type="KEGG" id="ncc:104953584"/>
<dbReference type="InterPro" id="IPR036910">
    <property type="entry name" value="HMG_box_dom_sf"/>
</dbReference>
<sequence>MLLFKETFPNSRERFAKANQMWRKLSYEDKSCFIQEVTENMKGYSMELQKWFKTLSRAQQACYRTSNPSKLKYLGENCSKEPFAYRPSDSEDEIFEDCNSEQERTMFDFEEDEEEEEDDENITFEMF</sequence>
<dbReference type="Gene3D" id="1.10.30.10">
    <property type="entry name" value="High mobility group box domain"/>
    <property type="match status" value="1"/>
</dbReference>
<accession>A0A6I9NR95</accession>
<gene>
    <name evidence="2" type="primary">LOC104953584</name>
</gene>
<evidence type="ECO:0000313" key="2">
    <source>
        <dbReference type="RefSeq" id="XP_010778837.1"/>
    </source>
</evidence>
<reference evidence="2" key="1">
    <citation type="submission" date="2025-08" db="UniProtKB">
        <authorList>
            <consortium name="RefSeq"/>
        </authorList>
    </citation>
    <scope>IDENTIFICATION</scope>
    <source>
        <tissue evidence="2">Muscle</tissue>
    </source>
</reference>
<keyword evidence="1" id="KW-1185">Reference proteome</keyword>
<dbReference type="AlphaFoldDB" id="A0A6I9NR95"/>
<name>A0A6I9NR95_9TELE</name>
<dbReference type="SUPFAM" id="SSF47095">
    <property type="entry name" value="HMG-box"/>
    <property type="match status" value="1"/>
</dbReference>
<organism evidence="1 2">
    <name type="scientific">Notothenia coriiceps</name>
    <name type="common">black rockcod</name>
    <dbReference type="NCBI Taxonomy" id="8208"/>
    <lineage>
        <taxon>Eukaryota</taxon>
        <taxon>Metazoa</taxon>
        <taxon>Chordata</taxon>
        <taxon>Craniata</taxon>
        <taxon>Vertebrata</taxon>
        <taxon>Euteleostomi</taxon>
        <taxon>Actinopterygii</taxon>
        <taxon>Neopterygii</taxon>
        <taxon>Teleostei</taxon>
        <taxon>Neoteleostei</taxon>
        <taxon>Acanthomorphata</taxon>
        <taxon>Eupercaria</taxon>
        <taxon>Perciformes</taxon>
        <taxon>Notothenioidei</taxon>
        <taxon>Nototheniidae</taxon>
        <taxon>Notothenia</taxon>
    </lineage>
</organism>
<dbReference type="Proteomes" id="UP000504611">
    <property type="component" value="Unplaced"/>
</dbReference>
<proteinExistence type="predicted"/>
<dbReference type="RefSeq" id="XP_010778837.1">
    <property type="nucleotide sequence ID" value="XM_010780535.1"/>
</dbReference>
<evidence type="ECO:0000313" key="1">
    <source>
        <dbReference type="Proteomes" id="UP000504611"/>
    </source>
</evidence>
<protein>
    <submittedName>
        <fullName evidence="2">Nucleolar transcription factor 1-like</fullName>
    </submittedName>
</protein>
<dbReference type="GeneID" id="104953584"/>